<proteinExistence type="predicted"/>
<feature type="region of interest" description="Disordered" evidence="1">
    <location>
        <begin position="151"/>
        <end position="196"/>
    </location>
</feature>
<keyword evidence="3" id="KW-1185">Reference proteome</keyword>
<evidence type="ECO:0000256" key="2">
    <source>
        <dbReference type="SAM" id="SignalP"/>
    </source>
</evidence>
<protein>
    <submittedName>
        <fullName evidence="4">Allatostatins</fullName>
    </submittedName>
</protein>
<gene>
    <name evidence="4" type="primary">LOC117234957</name>
</gene>
<dbReference type="KEGG" id="bvk:117234957"/>
<dbReference type="GO" id="GO:0005184">
    <property type="term" value="F:neuropeptide hormone activity"/>
    <property type="evidence" value="ECO:0007669"/>
    <property type="project" value="InterPro"/>
</dbReference>
<dbReference type="InterPro" id="IPR010276">
    <property type="entry name" value="Allatostatin"/>
</dbReference>
<reference evidence="4" key="1">
    <citation type="submission" date="2025-08" db="UniProtKB">
        <authorList>
            <consortium name="RefSeq"/>
        </authorList>
    </citation>
    <scope>IDENTIFICATION</scope>
    <source>
        <tissue evidence="4">Muscle</tissue>
    </source>
</reference>
<sequence>MKIRTGLLTTSVAFLYLIGIVERPVLAMEEAPPYSTNLHDYNAMLNSMEFDDSVPDKRAYTYVSEYKRLPVYNFGIGKRWIDTSDNKRGRDYSFGLGKRRQYSFGLGKRNDNSDYPVRLNMDYLPVDNLAYHSQENLDDLLEAKRSRPYSFGLGKRATHPNNGQPIGPKRPNDLMSQRYHFGLGKRLPEDEENSSQ</sequence>
<organism evidence="3 4">
    <name type="scientific">Bombus vosnesenskii</name>
    <dbReference type="NCBI Taxonomy" id="207650"/>
    <lineage>
        <taxon>Eukaryota</taxon>
        <taxon>Metazoa</taxon>
        <taxon>Ecdysozoa</taxon>
        <taxon>Arthropoda</taxon>
        <taxon>Hexapoda</taxon>
        <taxon>Insecta</taxon>
        <taxon>Pterygota</taxon>
        <taxon>Neoptera</taxon>
        <taxon>Endopterygota</taxon>
        <taxon>Hymenoptera</taxon>
        <taxon>Apocrita</taxon>
        <taxon>Aculeata</taxon>
        <taxon>Apoidea</taxon>
        <taxon>Anthophila</taxon>
        <taxon>Apidae</taxon>
        <taxon>Bombus</taxon>
        <taxon>Pyrobombus</taxon>
    </lineage>
</organism>
<dbReference type="RefSeq" id="XP_033352440.1">
    <property type="nucleotide sequence ID" value="XM_033496549.1"/>
</dbReference>
<dbReference type="Pfam" id="PF05953">
    <property type="entry name" value="Allatostatin"/>
    <property type="match status" value="4"/>
</dbReference>
<keyword evidence="2" id="KW-0732">Signal</keyword>
<dbReference type="Proteomes" id="UP000504631">
    <property type="component" value="Unplaced"/>
</dbReference>
<dbReference type="CTD" id="100679594"/>
<feature type="chain" id="PRO_5026732357" evidence="2">
    <location>
        <begin position="28"/>
        <end position="196"/>
    </location>
</feature>
<evidence type="ECO:0000256" key="1">
    <source>
        <dbReference type="SAM" id="MobiDB-lite"/>
    </source>
</evidence>
<feature type="signal peptide" evidence="2">
    <location>
        <begin position="1"/>
        <end position="27"/>
    </location>
</feature>
<name>A0A6J3KHQ1_9HYME</name>
<evidence type="ECO:0000313" key="3">
    <source>
        <dbReference type="Proteomes" id="UP000504631"/>
    </source>
</evidence>
<dbReference type="AlphaFoldDB" id="A0A6J3KHQ1"/>
<accession>A0A6J3KHQ1</accession>
<dbReference type="GeneID" id="117234957"/>
<evidence type="ECO:0000313" key="4">
    <source>
        <dbReference type="RefSeq" id="XP_033352440.1"/>
    </source>
</evidence>